<dbReference type="Proteomes" id="UP000264141">
    <property type="component" value="Unassembled WGS sequence"/>
</dbReference>
<proteinExistence type="predicted"/>
<dbReference type="AlphaFoldDB" id="A0A3D1JER4"/>
<reference evidence="2 3" key="1">
    <citation type="journal article" date="2018" name="Nat. Biotechnol.">
        <title>A standardized bacterial taxonomy based on genome phylogeny substantially revises the tree of life.</title>
        <authorList>
            <person name="Parks D.H."/>
            <person name="Chuvochina M."/>
            <person name="Waite D.W."/>
            <person name="Rinke C."/>
            <person name="Skarshewski A."/>
            <person name="Chaumeil P.A."/>
            <person name="Hugenholtz P."/>
        </authorList>
    </citation>
    <scope>NUCLEOTIDE SEQUENCE [LARGE SCALE GENOMIC DNA]</scope>
    <source>
        <strain evidence="2">UBA8781</strain>
    </source>
</reference>
<sequence>MLAISAWVPSSRGPTISTAFNGISDEVRDVSDRGESTWEIESLAEGSDGAGAEDGVSAGREGSGD</sequence>
<evidence type="ECO:0000256" key="1">
    <source>
        <dbReference type="SAM" id="MobiDB-lite"/>
    </source>
</evidence>
<name>A0A3D1JER4_9CHLR</name>
<dbReference type="EMBL" id="DPBP01000019">
    <property type="protein sequence ID" value="HCE17012.1"/>
    <property type="molecule type" value="Genomic_DNA"/>
</dbReference>
<feature type="region of interest" description="Disordered" evidence="1">
    <location>
        <begin position="30"/>
        <end position="65"/>
    </location>
</feature>
<protein>
    <submittedName>
        <fullName evidence="2">Uncharacterized protein</fullName>
    </submittedName>
</protein>
<evidence type="ECO:0000313" key="3">
    <source>
        <dbReference type="Proteomes" id="UP000264141"/>
    </source>
</evidence>
<comment type="caution">
    <text evidence="2">The sequence shown here is derived from an EMBL/GenBank/DDBJ whole genome shotgun (WGS) entry which is preliminary data.</text>
</comment>
<organism evidence="2 3">
    <name type="scientific">Anaerolinea thermolimosa</name>
    <dbReference type="NCBI Taxonomy" id="229919"/>
    <lineage>
        <taxon>Bacteria</taxon>
        <taxon>Bacillati</taxon>
        <taxon>Chloroflexota</taxon>
        <taxon>Anaerolineae</taxon>
        <taxon>Anaerolineales</taxon>
        <taxon>Anaerolineaceae</taxon>
        <taxon>Anaerolinea</taxon>
    </lineage>
</organism>
<evidence type="ECO:0000313" key="2">
    <source>
        <dbReference type="EMBL" id="HCE17012.1"/>
    </source>
</evidence>
<gene>
    <name evidence="2" type="ORF">DEQ80_04050</name>
</gene>
<accession>A0A3D1JER4</accession>